<evidence type="ECO:0000313" key="5">
    <source>
        <dbReference type="EMBL" id="CAB4216054.1"/>
    </source>
</evidence>
<evidence type="ECO:0000313" key="1">
    <source>
        <dbReference type="EMBL" id="CAB4166885.1"/>
    </source>
</evidence>
<accession>A0A6J5SN40</accession>
<evidence type="ECO:0000313" key="4">
    <source>
        <dbReference type="EMBL" id="CAB4204338.1"/>
    </source>
</evidence>
<dbReference type="EMBL" id="LR797436">
    <property type="protein sequence ID" value="CAB4216054.1"/>
    <property type="molecule type" value="Genomic_DNA"/>
</dbReference>
<organism evidence="5">
    <name type="scientific">uncultured Caudovirales phage</name>
    <dbReference type="NCBI Taxonomy" id="2100421"/>
    <lineage>
        <taxon>Viruses</taxon>
        <taxon>Duplodnaviria</taxon>
        <taxon>Heunggongvirae</taxon>
        <taxon>Uroviricota</taxon>
        <taxon>Caudoviricetes</taxon>
        <taxon>Peduoviridae</taxon>
        <taxon>Maltschvirus</taxon>
        <taxon>Maltschvirus maltsch</taxon>
    </lineage>
</organism>
<dbReference type="EMBL" id="LR796982">
    <property type="protein sequence ID" value="CAB4179623.1"/>
    <property type="molecule type" value="Genomic_DNA"/>
</dbReference>
<dbReference type="EMBL" id="LR796892">
    <property type="protein sequence ID" value="CAB4173163.1"/>
    <property type="molecule type" value="Genomic_DNA"/>
</dbReference>
<name>A0A6J5SN40_9CAUD</name>
<dbReference type="EMBL" id="LR797339">
    <property type="protein sequence ID" value="CAB4204338.1"/>
    <property type="molecule type" value="Genomic_DNA"/>
</dbReference>
<evidence type="ECO:0000313" key="2">
    <source>
        <dbReference type="EMBL" id="CAB4173163.1"/>
    </source>
</evidence>
<sequence length="78" mass="8033">MSAFALKTKSSAEFVAVSDVITIGMLHDFAKLCADAKVPAGAVVAVALVPGNVVAGIQAPAEVRMRADWPLERGEVAP</sequence>
<reference evidence="5" key="1">
    <citation type="submission" date="2020-05" db="EMBL/GenBank/DDBJ databases">
        <authorList>
            <person name="Chiriac C."/>
            <person name="Salcher M."/>
            <person name="Ghai R."/>
            <person name="Kavagutti S V."/>
        </authorList>
    </citation>
    <scope>NUCLEOTIDE SEQUENCE</scope>
</reference>
<evidence type="ECO:0000313" key="3">
    <source>
        <dbReference type="EMBL" id="CAB4179623.1"/>
    </source>
</evidence>
<gene>
    <name evidence="3" type="ORF">UFOVP1023_20</name>
    <name evidence="4" type="ORF">UFOVP1383_57</name>
    <name evidence="5" type="ORF">UFOVP1477_50</name>
    <name evidence="1" type="ORF">UFOVP848_43</name>
    <name evidence="2" type="ORF">UFOVP945_22</name>
</gene>
<proteinExistence type="predicted"/>
<dbReference type="EMBL" id="LR796797">
    <property type="protein sequence ID" value="CAB4166885.1"/>
    <property type="molecule type" value="Genomic_DNA"/>
</dbReference>
<protein>
    <submittedName>
        <fullName evidence="5">Uncharacterized protein</fullName>
    </submittedName>
</protein>